<evidence type="ECO:0000256" key="4">
    <source>
        <dbReference type="ARBA" id="ARBA00022519"/>
    </source>
</evidence>
<evidence type="ECO:0000313" key="12">
    <source>
        <dbReference type="EMBL" id="KYO53440.1"/>
    </source>
</evidence>
<proteinExistence type="inferred from homology"/>
<evidence type="ECO:0000256" key="9">
    <source>
        <dbReference type="RuleBase" id="RU369079"/>
    </source>
</evidence>
<evidence type="ECO:0000256" key="6">
    <source>
        <dbReference type="ARBA" id="ARBA00022989"/>
    </source>
</evidence>
<dbReference type="GO" id="GO:0022857">
    <property type="term" value="F:transmembrane transporter activity"/>
    <property type="evidence" value="ECO:0007669"/>
    <property type="project" value="UniProtKB-UniRule"/>
</dbReference>
<evidence type="ECO:0000256" key="8">
    <source>
        <dbReference type="ARBA" id="ARBA00038436"/>
    </source>
</evidence>
<evidence type="ECO:0000259" key="10">
    <source>
        <dbReference type="Pfam" id="PF04290"/>
    </source>
</evidence>
<comment type="similarity">
    <text evidence="8 9">Belongs to the TRAP transporter small permease family.</text>
</comment>
<dbReference type="EMBL" id="LPZR01000113">
    <property type="protein sequence ID" value="KYO53440.1"/>
    <property type="molecule type" value="Genomic_DNA"/>
</dbReference>
<dbReference type="AlphaFoldDB" id="A0A162L5J7"/>
<keyword evidence="3" id="KW-1003">Cell membrane</keyword>
<accession>A0A162L5J7</accession>
<evidence type="ECO:0000313" key="13">
    <source>
        <dbReference type="Proteomes" id="UP000075787"/>
    </source>
</evidence>
<feature type="transmembrane region" description="Helical" evidence="9">
    <location>
        <begin position="20"/>
        <end position="43"/>
    </location>
</feature>
<dbReference type="GO" id="GO:0005886">
    <property type="term" value="C:plasma membrane"/>
    <property type="evidence" value="ECO:0007669"/>
    <property type="project" value="UniProtKB-SubCell"/>
</dbReference>
<comment type="subcellular location">
    <subcellularLocation>
        <location evidence="1 9">Cell inner membrane</location>
        <topology evidence="1 9">Multi-pass membrane protein</topology>
    </subcellularLocation>
</comment>
<gene>
    <name evidence="12" type="ORF">AUP44_03595</name>
    <name evidence="11" type="ORF">DCK97_26075</name>
</gene>
<evidence type="ECO:0000313" key="11">
    <source>
        <dbReference type="EMBL" id="HAE50885.1"/>
    </source>
</evidence>
<sequence>MALSRPAHSGLALSRLLDRIYDAAGVLAGVAMIAIVLIILAQVGARLAAYPLRGGAQFAGYAMAAATFLALPHAFRRHAHIRITILLQALPDRARLVLDVMGLTVATVIGFWFAWWSYDLAYISWEIDEISQGDVAVAMWIPQIVMVVGGALFALSLLHTLIETLVTGRPFVPEGETGLDAAADR</sequence>
<organism evidence="12 13">
    <name type="scientific">Tistrella mobilis</name>
    <dbReference type="NCBI Taxonomy" id="171437"/>
    <lineage>
        <taxon>Bacteria</taxon>
        <taxon>Pseudomonadati</taxon>
        <taxon>Pseudomonadota</taxon>
        <taxon>Alphaproteobacteria</taxon>
        <taxon>Geminicoccales</taxon>
        <taxon>Geminicoccaceae</taxon>
        <taxon>Tistrella</taxon>
    </lineage>
</organism>
<name>A0A162L5J7_9PROT</name>
<keyword evidence="2 9" id="KW-0813">Transport</keyword>
<dbReference type="Proteomes" id="UP000257706">
    <property type="component" value="Unassembled WGS sequence"/>
</dbReference>
<keyword evidence="5 9" id="KW-0812">Transmembrane</keyword>
<comment type="subunit">
    <text evidence="9">The complex comprises the extracytoplasmic solute receptor protein and the two transmembrane proteins.</text>
</comment>
<dbReference type="Pfam" id="PF04290">
    <property type="entry name" value="DctQ"/>
    <property type="match status" value="1"/>
</dbReference>
<dbReference type="Proteomes" id="UP000075787">
    <property type="component" value="Unassembled WGS sequence"/>
</dbReference>
<feature type="transmembrane region" description="Helical" evidence="9">
    <location>
        <begin position="138"/>
        <end position="162"/>
    </location>
</feature>
<feature type="transmembrane region" description="Helical" evidence="9">
    <location>
        <begin position="55"/>
        <end position="75"/>
    </location>
</feature>
<feature type="transmembrane region" description="Helical" evidence="9">
    <location>
        <begin position="96"/>
        <end position="118"/>
    </location>
</feature>
<keyword evidence="6 9" id="KW-1133">Transmembrane helix</keyword>
<evidence type="ECO:0000256" key="5">
    <source>
        <dbReference type="ARBA" id="ARBA00022692"/>
    </source>
</evidence>
<comment type="caution">
    <text evidence="12">The sequence shown here is derived from an EMBL/GenBank/DDBJ whole genome shotgun (WGS) entry which is preliminary data.</text>
</comment>
<evidence type="ECO:0000256" key="2">
    <source>
        <dbReference type="ARBA" id="ARBA00022448"/>
    </source>
</evidence>
<reference evidence="12 13" key="1">
    <citation type="submission" date="2015-12" db="EMBL/GenBank/DDBJ databases">
        <title>Genome sequence of Tistrella mobilis MCCC 1A02139.</title>
        <authorList>
            <person name="Lu L."/>
            <person name="Lai Q."/>
            <person name="Shao Z."/>
            <person name="Qian P."/>
        </authorList>
    </citation>
    <scope>NUCLEOTIDE SEQUENCE [LARGE SCALE GENOMIC DNA]</scope>
    <source>
        <strain evidence="12 13">MCCC 1A02139</strain>
    </source>
</reference>
<keyword evidence="4 9" id="KW-0997">Cell inner membrane</keyword>
<dbReference type="EMBL" id="DMAI01000424">
    <property type="protein sequence ID" value="HAE50885.1"/>
    <property type="molecule type" value="Genomic_DNA"/>
</dbReference>
<dbReference type="GO" id="GO:0015740">
    <property type="term" value="P:C4-dicarboxylate transport"/>
    <property type="evidence" value="ECO:0007669"/>
    <property type="project" value="TreeGrafter"/>
</dbReference>
<dbReference type="RefSeq" id="WP_062763602.1">
    <property type="nucleotide sequence ID" value="NZ_CP121027.1"/>
</dbReference>
<evidence type="ECO:0000313" key="14">
    <source>
        <dbReference type="Proteomes" id="UP000257706"/>
    </source>
</evidence>
<dbReference type="PANTHER" id="PTHR35011:SF10">
    <property type="entry name" value="TRAP TRANSPORTER SMALL PERMEASE PROTEIN"/>
    <property type="match status" value="1"/>
</dbReference>
<dbReference type="OrthoDB" id="9797534at2"/>
<dbReference type="PANTHER" id="PTHR35011">
    <property type="entry name" value="2,3-DIKETO-L-GULONATE TRAP TRANSPORTER SMALL PERMEASE PROTEIN YIAM"/>
    <property type="match status" value="1"/>
</dbReference>
<reference evidence="11 14" key="2">
    <citation type="journal article" date="2018" name="Nat. Biotechnol.">
        <title>A standardized bacterial taxonomy based on genome phylogeny substantially revises the tree of life.</title>
        <authorList>
            <person name="Parks D.H."/>
            <person name="Chuvochina M."/>
            <person name="Waite D.W."/>
            <person name="Rinke C."/>
            <person name="Skarshewski A."/>
            <person name="Chaumeil P.A."/>
            <person name="Hugenholtz P."/>
        </authorList>
    </citation>
    <scope>NUCLEOTIDE SEQUENCE [LARGE SCALE GENOMIC DNA]</scope>
    <source>
        <strain evidence="11">UBA8739</strain>
    </source>
</reference>
<dbReference type="InterPro" id="IPR055348">
    <property type="entry name" value="DctQ"/>
</dbReference>
<evidence type="ECO:0000256" key="7">
    <source>
        <dbReference type="ARBA" id="ARBA00023136"/>
    </source>
</evidence>
<dbReference type="GeneID" id="97242929"/>
<evidence type="ECO:0000256" key="3">
    <source>
        <dbReference type="ARBA" id="ARBA00022475"/>
    </source>
</evidence>
<keyword evidence="7 9" id="KW-0472">Membrane</keyword>
<evidence type="ECO:0000256" key="1">
    <source>
        <dbReference type="ARBA" id="ARBA00004429"/>
    </source>
</evidence>
<feature type="domain" description="Tripartite ATP-independent periplasmic transporters DctQ component" evidence="10">
    <location>
        <begin position="35"/>
        <end position="165"/>
    </location>
</feature>
<dbReference type="InterPro" id="IPR007387">
    <property type="entry name" value="TRAP_DctQ"/>
</dbReference>
<comment type="function">
    <text evidence="9">Part of the tripartite ATP-independent periplasmic (TRAP) transport system.</text>
</comment>
<protein>
    <recommendedName>
        <fullName evidence="9">TRAP transporter small permease protein</fullName>
    </recommendedName>
</protein>